<feature type="region of interest" description="Disordered" evidence="12">
    <location>
        <begin position="1"/>
        <end position="24"/>
    </location>
</feature>
<feature type="compositionally biased region" description="Polar residues" evidence="12">
    <location>
        <begin position="1"/>
        <end position="13"/>
    </location>
</feature>
<keyword evidence="11" id="KW-0004">4Fe-4S</keyword>
<reference evidence="13" key="2">
    <citation type="submission" date="2023-06" db="EMBL/GenBank/DDBJ databases">
        <authorList>
            <person name="Ma L."/>
            <person name="Liu K.-W."/>
            <person name="Li Z."/>
            <person name="Hsiao Y.-Y."/>
            <person name="Qi Y."/>
            <person name="Fu T."/>
            <person name="Tang G."/>
            <person name="Zhang D."/>
            <person name="Sun W.-H."/>
            <person name="Liu D.-K."/>
            <person name="Li Y."/>
            <person name="Chen G.-Z."/>
            <person name="Liu X.-D."/>
            <person name="Liao X.-Y."/>
            <person name="Jiang Y.-T."/>
            <person name="Yu X."/>
            <person name="Hao Y."/>
            <person name="Huang J."/>
            <person name="Zhao X.-W."/>
            <person name="Ke S."/>
            <person name="Chen Y.-Y."/>
            <person name="Wu W.-L."/>
            <person name="Hsu J.-L."/>
            <person name="Lin Y.-F."/>
            <person name="Huang M.-D."/>
            <person name="Li C.-Y."/>
            <person name="Huang L."/>
            <person name="Wang Z.-W."/>
            <person name="Zhao X."/>
            <person name="Zhong W.-Y."/>
            <person name="Peng D.-H."/>
            <person name="Ahmad S."/>
            <person name="Lan S."/>
            <person name="Zhang J.-S."/>
            <person name="Tsai W.-C."/>
            <person name="Van De Peer Y."/>
            <person name="Liu Z.-J."/>
        </authorList>
    </citation>
    <scope>NUCLEOTIDE SEQUENCE</scope>
    <source>
        <strain evidence="13">SCP</strain>
        <tissue evidence="13">Leaves</tissue>
    </source>
</reference>
<dbReference type="GO" id="GO:0090560">
    <property type="term" value="F:2-(3-amino-3-carboxypropyl)histidine synthase activity"/>
    <property type="evidence" value="ECO:0007669"/>
    <property type="project" value="UniProtKB-UniRule"/>
</dbReference>
<comment type="pathway">
    <text evidence="1 11">Protein modification; peptidyl-diphthamide biosynthesis.</text>
</comment>
<evidence type="ECO:0000256" key="9">
    <source>
        <dbReference type="ARBA" id="ARBA00023014"/>
    </source>
</evidence>
<dbReference type="GO" id="GO:0051539">
    <property type="term" value="F:4 iron, 4 sulfur cluster binding"/>
    <property type="evidence" value="ECO:0007669"/>
    <property type="project" value="UniProtKB-UniRule"/>
</dbReference>
<dbReference type="GO" id="GO:0017183">
    <property type="term" value="P:protein histidyl modification to diphthamide"/>
    <property type="evidence" value="ECO:0007669"/>
    <property type="project" value="UniProtKB-UniRule"/>
</dbReference>
<dbReference type="InterPro" id="IPR042263">
    <property type="entry name" value="DPH1/DPH2_1"/>
</dbReference>
<keyword evidence="8" id="KW-0408">Iron</keyword>
<evidence type="ECO:0000256" key="6">
    <source>
        <dbReference type="ARBA" id="ARBA00022691"/>
    </source>
</evidence>
<dbReference type="FunFam" id="3.40.50.11850:FF:000002">
    <property type="entry name" value="2-(3-amino-3-carboxypropyl)histidine synthase subunit 1"/>
    <property type="match status" value="1"/>
</dbReference>
<dbReference type="EC" id="2.5.1.108" evidence="3 11"/>
<dbReference type="SFLD" id="SFLDS00032">
    <property type="entry name" value="Radical_SAM_3-amino-3-carboxyp"/>
    <property type="match status" value="1"/>
</dbReference>
<keyword evidence="9" id="KW-0411">Iron-sulfur</keyword>
<gene>
    <name evidence="13" type="ORF">QJS04_geneDACA000068</name>
</gene>
<evidence type="ECO:0000256" key="5">
    <source>
        <dbReference type="ARBA" id="ARBA00022679"/>
    </source>
</evidence>
<dbReference type="Gene3D" id="3.40.50.11860">
    <property type="entry name" value="Diphthamide synthesis DPH1/DPH2 domain 3"/>
    <property type="match status" value="1"/>
</dbReference>
<sequence>MDDETLTSSSNHLEQAPPPKPPPKRFIKNQIPQSILNDPSLNAAISLLPSNYDFEVHKSVHRVLSSGARRVALQFPDGLLMYSLPISDILRSFASVDEVLVLADPTYGACCLDDLAASALGADLLIHYGHSCLVPVDVSVVPTLYVFVEIRTDPSHLVSTVRSNLDPETTGRIALAGTVQFAKTIAAAKPLFVESGYEVLVPQSKPLSAGEVLGCTAPTIRRSKLIDAVVFVADGRFHLEAFMIANPSIKAYRYDPYLGRLFVESYDHEGMKEVRKGAILKARKASNWGVVFGTLGRQGNAGILGRLTARMEERGIDPMVVMMSEISPMRMELFGDSVDAWVQIACPRLSIDWGDAFEKPMLTPFEAEIALGFIKGWWEKEMMPSCMDMIKEGEGCGKDSCNCSCGRVDGETDYPMDYYAQDGGEWNSAYARKSASVQRRPRLRAR</sequence>
<dbReference type="Gene3D" id="3.40.50.11840">
    <property type="entry name" value="Diphthamide synthesis DPH1/DPH2 domain 1"/>
    <property type="match status" value="1"/>
</dbReference>
<name>A0AAV9ARK2_ACOGR</name>
<dbReference type="Pfam" id="PF01866">
    <property type="entry name" value="Diphthamide_syn"/>
    <property type="match status" value="1"/>
</dbReference>
<keyword evidence="6 11" id="KW-0949">S-adenosyl-L-methionine</keyword>
<evidence type="ECO:0000256" key="11">
    <source>
        <dbReference type="PIRNR" id="PIRNR004967"/>
    </source>
</evidence>
<keyword evidence="7" id="KW-0479">Metal-binding</keyword>
<dbReference type="NCBIfam" id="TIGR00322">
    <property type="entry name" value="diphth2_R"/>
    <property type="match status" value="1"/>
</dbReference>
<evidence type="ECO:0000256" key="3">
    <source>
        <dbReference type="ARBA" id="ARBA00012221"/>
    </source>
</evidence>
<accession>A0AAV9ARK2</accession>
<dbReference type="Proteomes" id="UP001179952">
    <property type="component" value="Unassembled WGS sequence"/>
</dbReference>
<dbReference type="InterPro" id="IPR042265">
    <property type="entry name" value="DPH1/DPH2_3"/>
</dbReference>
<keyword evidence="5 11" id="KW-0808">Transferase</keyword>
<reference evidence="13" key="1">
    <citation type="journal article" date="2023" name="Nat. Commun.">
        <title>Diploid and tetraploid genomes of Acorus and the evolution of monocots.</title>
        <authorList>
            <person name="Ma L."/>
            <person name="Liu K.W."/>
            <person name="Li Z."/>
            <person name="Hsiao Y.Y."/>
            <person name="Qi Y."/>
            <person name="Fu T."/>
            <person name="Tang G.D."/>
            <person name="Zhang D."/>
            <person name="Sun W.H."/>
            <person name="Liu D.K."/>
            <person name="Li Y."/>
            <person name="Chen G.Z."/>
            <person name="Liu X.D."/>
            <person name="Liao X.Y."/>
            <person name="Jiang Y.T."/>
            <person name="Yu X."/>
            <person name="Hao Y."/>
            <person name="Huang J."/>
            <person name="Zhao X.W."/>
            <person name="Ke S."/>
            <person name="Chen Y.Y."/>
            <person name="Wu W.L."/>
            <person name="Hsu J.L."/>
            <person name="Lin Y.F."/>
            <person name="Huang M.D."/>
            <person name="Li C.Y."/>
            <person name="Huang L."/>
            <person name="Wang Z.W."/>
            <person name="Zhao X."/>
            <person name="Zhong W.Y."/>
            <person name="Peng D.H."/>
            <person name="Ahmad S."/>
            <person name="Lan S."/>
            <person name="Zhang J.S."/>
            <person name="Tsai W.C."/>
            <person name="Van de Peer Y."/>
            <person name="Liu Z.J."/>
        </authorList>
    </citation>
    <scope>NUCLEOTIDE SEQUENCE</scope>
    <source>
        <strain evidence="13">SCP</strain>
    </source>
</reference>
<evidence type="ECO:0000256" key="4">
    <source>
        <dbReference type="ARBA" id="ARBA00021915"/>
    </source>
</evidence>
<dbReference type="PANTHER" id="PTHR10762">
    <property type="entry name" value="DIPHTHAMIDE BIOSYNTHESIS PROTEIN"/>
    <property type="match status" value="1"/>
</dbReference>
<comment type="similarity">
    <text evidence="2 11">Belongs to the DPH1/DPH2 family. DPH1 subfamily.</text>
</comment>
<evidence type="ECO:0000256" key="2">
    <source>
        <dbReference type="ARBA" id="ARBA00010173"/>
    </source>
</evidence>
<dbReference type="PANTHER" id="PTHR10762:SF1">
    <property type="entry name" value="2-(3-AMINO-3-CARBOXYPROPYL)HISTIDINE SYNTHASE SUBUNIT 1"/>
    <property type="match status" value="1"/>
</dbReference>
<dbReference type="Gene3D" id="3.40.50.11850">
    <property type="entry name" value="Diphthamide synthesis DPH1/DPH2 domain 2"/>
    <property type="match status" value="1"/>
</dbReference>
<dbReference type="InterPro" id="IPR016435">
    <property type="entry name" value="DPH1/DPH2"/>
</dbReference>
<dbReference type="EMBL" id="JAUJYN010000007">
    <property type="protein sequence ID" value="KAK1266999.1"/>
    <property type="molecule type" value="Genomic_DNA"/>
</dbReference>
<comment type="function">
    <text evidence="11">Catalyzes the first step of diphthamide biosynthesis, a post-translational modification of histidine which occurs in elongation factor 2.</text>
</comment>
<comment type="catalytic activity">
    <reaction evidence="10 11">
        <text>L-histidyl-[translation elongation factor 2] + S-adenosyl-L-methionine = 2-[(3S)-amino-3-carboxypropyl]-L-histidyl-[translation elongation factor 2] + S-methyl-5'-thioadenosine + H(+)</text>
        <dbReference type="Rhea" id="RHEA:36783"/>
        <dbReference type="Rhea" id="RHEA-COMP:9748"/>
        <dbReference type="Rhea" id="RHEA-COMP:9749"/>
        <dbReference type="ChEBI" id="CHEBI:15378"/>
        <dbReference type="ChEBI" id="CHEBI:17509"/>
        <dbReference type="ChEBI" id="CHEBI:29979"/>
        <dbReference type="ChEBI" id="CHEBI:59789"/>
        <dbReference type="ChEBI" id="CHEBI:73995"/>
        <dbReference type="EC" id="2.5.1.108"/>
    </reaction>
</comment>
<evidence type="ECO:0000256" key="8">
    <source>
        <dbReference type="ARBA" id="ARBA00023004"/>
    </source>
</evidence>
<dbReference type="FunFam" id="3.40.50.11860:FF:000002">
    <property type="entry name" value="2-(3-amino-3-carboxypropyl)histidine synthase subunit 1"/>
    <property type="match status" value="1"/>
</dbReference>
<dbReference type="AlphaFoldDB" id="A0AAV9ARK2"/>
<evidence type="ECO:0000313" key="14">
    <source>
        <dbReference type="Proteomes" id="UP001179952"/>
    </source>
</evidence>
<evidence type="ECO:0000256" key="10">
    <source>
        <dbReference type="ARBA" id="ARBA00048403"/>
    </source>
</evidence>
<evidence type="ECO:0000256" key="12">
    <source>
        <dbReference type="SAM" id="MobiDB-lite"/>
    </source>
</evidence>
<protein>
    <recommendedName>
        <fullName evidence="4 11">2-(3-amino-3-carboxypropyl)histidine synthase subunit 1</fullName>
        <ecNumber evidence="3 11">2.5.1.108</ecNumber>
    </recommendedName>
</protein>
<dbReference type="GO" id="GO:0046872">
    <property type="term" value="F:metal ion binding"/>
    <property type="evidence" value="ECO:0007669"/>
    <property type="project" value="UniProtKB-KW"/>
</dbReference>
<keyword evidence="14" id="KW-1185">Reference proteome</keyword>
<dbReference type="InterPro" id="IPR035435">
    <property type="entry name" value="DPH1/DPH2_euk_archaea"/>
</dbReference>
<evidence type="ECO:0000256" key="1">
    <source>
        <dbReference type="ARBA" id="ARBA00005156"/>
    </source>
</evidence>
<organism evidence="13 14">
    <name type="scientific">Acorus gramineus</name>
    <name type="common">Dwarf sweet flag</name>
    <dbReference type="NCBI Taxonomy" id="55184"/>
    <lineage>
        <taxon>Eukaryota</taxon>
        <taxon>Viridiplantae</taxon>
        <taxon>Streptophyta</taxon>
        <taxon>Embryophyta</taxon>
        <taxon>Tracheophyta</taxon>
        <taxon>Spermatophyta</taxon>
        <taxon>Magnoliopsida</taxon>
        <taxon>Liliopsida</taxon>
        <taxon>Acoraceae</taxon>
        <taxon>Acorus</taxon>
    </lineage>
</organism>
<dbReference type="InterPro" id="IPR042264">
    <property type="entry name" value="DPH1/DPH2_2"/>
</dbReference>
<comment type="caution">
    <text evidence="13">The sequence shown here is derived from an EMBL/GenBank/DDBJ whole genome shotgun (WGS) entry which is preliminary data.</text>
</comment>
<comment type="cofactor">
    <cofactor evidence="11">
        <name>[4Fe-4S] cluster</name>
        <dbReference type="ChEBI" id="CHEBI:49883"/>
    </cofactor>
    <text evidence="11">Binds 1 [4Fe-4S] cluster per subunit. The cluster is coordinated with 3 cysteines and an exchangeable S-adenosyl-L-methionine.</text>
</comment>
<evidence type="ECO:0000256" key="7">
    <source>
        <dbReference type="ARBA" id="ARBA00022723"/>
    </source>
</evidence>
<proteinExistence type="inferred from homology"/>
<dbReference type="PIRSF" id="PIRSF004967">
    <property type="entry name" value="DPH1"/>
    <property type="match status" value="1"/>
</dbReference>
<evidence type="ECO:0000313" key="13">
    <source>
        <dbReference type="EMBL" id="KAK1266999.1"/>
    </source>
</evidence>
<dbReference type="FunFam" id="3.40.50.11840:FF:000001">
    <property type="entry name" value="2-(3-amino-3-carboxypropyl)histidine synthase subunit 1"/>
    <property type="match status" value="1"/>
</dbReference>